<reference evidence="2" key="1">
    <citation type="submission" date="2018-06" db="EMBL/GenBank/DDBJ databases">
        <title>Genome assembly of Danube salmon.</title>
        <authorList>
            <person name="Macqueen D.J."/>
            <person name="Gundappa M.K."/>
        </authorList>
    </citation>
    <scope>NUCLEOTIDE SEQUENCE [LARGE SCALE GENOMIC DNA]</scope>
</reference>
<sequence>HTLGNFKGKELLAKHNITHILSIHDTAAPILEGRPHLSLKLSYPHFQLLYGK</sequence>
<proteinExistence type="predicted"/>
<reference evidence="1" key="3">
    <citation type="submission" date="2025-09" db="UniProtKB">
        <authorList>
            <consortium name="Ensembl"/>
        </authorList>
    </citation>
    <scope>IDENTIFICATION</scope>
</reference>
<dbReference type="AlphaFoldDB" id="A0A4W5QQV1"/>
<organism evidence="1 2">
    <name type="scientific">Hucho hucho</name>
    <name type="common">huchen</name>
    <dbReference type="NCBI Taxonomy" id="62062"/>
    <lineage>
        <taxon>Eukaryota</taxon>
        <taxon>Metazoa</taxon>
        <taxon>Chordata</taxon>
        <taxon>Craniata</taxon>
        <taxon>Vertebrata</taxon>
        <taxon>Euteleostomi</taxon>
        <taxon>Actinopterygii</taxon>
        <taxon>Neopterygii</taxon>
        <taxon>Teleostei</taxon>
        <taxon>Protacanthopterygii</taxon>
        <taxon>Salmoniformes</taxon>
        <taxon>Salmonidae</taxon>
        <taxon>Salmoninae</taxon>
        <taxon>Hucho</taxon>
    </lineage>
</organism>
<dbReference type="Ensembl" id="ENSHHUT00000078589.1">
    <property type="protein sequence ID" value="ENSHHUP00000076108.1"/>
    <property type="gene ID" value="ENSHHUG00000044550.1"/>
</dbReference>
<dbReference type="Proteomes" id="UP000314982">
    <property type="component" value="Unassembled WGS sequence"/>
</dbReference>
<reference evidence="1" key="2">
    <citation type="submission" date="2025-08" db="UniProtKB">
        <authorList>
            <consortium name="Ensembl"/>
        </authorList>
    </citation>
    <scope>IDENTIFICATION</scope>
</reference>
<name>A0A4W5QQV1_9TELE</name>
<keyword evidence="2" id="KW-1185">Reference proteome</keyword>
<evidence type="ECO:0000313" key="2">
    <source>
        <dbReference type="Proteomes" id="UP000314982"/>
    </source>
</evidence>
<accession>A0A4W5QQV1</accession>
<protein>
    <submittedName>
        <fullName evidence="1">Uncharacterized protein</fullName>
    </submittedName>
</protein>
<evidence type="ECO:0000313" key="1">
    <source>
        <dbReference type="Ensembl" id="ENSHHUP00000076108.1"/>
    </source>
</evidence>